<dbReference type="Proteomes" id="UP000779809">
    <property type="component" value="Unassembled WGS sequence"/>
</dbReference>
<evidence type="ECO:0000256" key="4">
    <source>
        <dbReference type="ARBA" id="ARBA00023172"/>
    </source>
</evidence>
<protein>
    <submittedName>
        <fullName evidence="6">DNA recombination protein RmuC</fullName>
    </submittedName>
</protein>
<organism evidence="6 7">
    <name type="scientific">Candidatus Korobacter versatilis</name>
    <dbReference type="NCBI Taxonomy" id="658062"/>
    <lineage>
        <taxon>Bacteria</taxon>
        <taxon>Pseudomonadati</taxon>
        <taxon>Acidobacteriota</taxon>
        <taxon>Terriglobia</taxon>
        <taxon>Terriglobales</taxon>
        <taxon>Candidatus Korobacteraceae</taxon>
        <taxon>Candidatus Korobacter</taxon>
    </lineage>
</organism>
<accession>A0A932A858</accession>
<keyword evidence="3 5" id="KW-0175">Coiled coil</keyword>
<proteinExistence type="inferred from homology"/>
<evidence type="ECO:0000256" key="3">
    <source>
        <dbReference type="ARBA" id="ARBA00023054"/>
    </source>
</evidence>
<dbReference type="AlphaFoldDB" id="A0A932A858"/>
<evidence type="ECO:0000256" key="2">
    <source>
        <dbReference type="ARBA" id="ARBA00009840"/>
    </source>
</evidence>
<keyword evidence="4" id="KW-0233">DNA recombination</keyword>
<dbReference type="Pfam" id="PF02646">
    <property type="entry name" value="RmuC"/>
    <property type="match status" value="1"/>
</dbReference>
<gene>
    <name evidence="6" type="ORF">HYX28_06865</name>
</gene>
<comment type="similarity">
    <text evidence="2">Belongs to the RmuC family.</text>
</comment>
<dbReference type="EMBL" id="JACPNR010000009">
    <property type="protein sequence ID" value="MBI2678486.1"/>
    <property type="molecule type" value="Genomic_DNA"/>
</dbReference>
<dbReference type="PANTHER" id="PTHR30563">
    <property type="entry name" value="DNA RECOMBINATION PROTEIN RMUC"/>
    <property type="match status" value="1"/>
</dbReference>
<evidence type="ECO:0000313" key="7">
    <source>
        <dbReference type="Proteomes" id="UP000779809"/>
    </source>
</evidence>
<evidence type="ECO:0000313" key="6">
    <source>
        <dbReference type="EMBL" id="MBI2678486.1"/>
    </source>
</evidence>
<comment type="function">
    <text evidence="1">Involved in DNA recombination.</text>
</comment>
<evidence type="ECO:0000256" key="5">
    <source>
        <dbReference type="SAM" id="Coils"/>
    </source>
</evidence>
<dbReference type="PANTHER" id="PTHR30563:SF0">
    <property type="entry name" value="DNA RECOMBINATION PROTEIN RMUC"/>
    <property type="match status" value="1"/>
</dbReference>
<dbReference type="InterPro" id="IPR003798">
    <property type="entry name" value="DNA_recombination_RmuC"/>
</dbReference>
<evidence type="ECO:0000256" key="1">
    <source>
        <dbReference type="ARBA" id="ARBA00003416"/>
    </source>
</evidence>
<dbReference type="GO" id="GO:0006310">
    <property type="term" value="P:DNA recombination"/>
    <property type="evidence" value="ECO:0007669"/>
    <property type="project" value="UniProtKB-KW"/>
</dbReference>
<comment type="caution">
    <text evidence="6">The sequence shown here is derived from an EMBL/GenBank/DDBJ whole genome shotgun (WGS) entry which is preliminary data.</text>
</comment>
<name>A0A932A858_9BACT</name>
<reference evidence="6" key="1">
    <citation type="submission" date="2020-07" db="EMBL/GenBank/DDBJ databases">
        <title>Huge and variable diversity of episymbiotic CPR bacteria and DPANN archaea in groundwater ecosystems.</title>
        <authorList>
            <person name="He C.Y."/>
            <person name="Keren R."/>
            <person name="Whittaker M."/>
            <person name="Farag I.F."/>
            <person name="Doudna J."/>
            <person name="Cate J.H.D."/>
            <person name="Banfield J.F."/>
        </authorList>
    </citation>
    <scope>NUCLEOTIDE SEQUENCE</scope>
    <source>
        <strain evidence="6">NC_groundwater_580_Pr5_B-0.1um_64_19</strain>
    </source>
</reference>
<sequence>MALEIVLAVVAALAVLVAVVSVLRGKSSGAAPEVEALRNDVNILRETNSKSIQLIAEQVRAIASNVQTSLEAVRSDVGNRLDANASAMSQTSKTVNDRMANVQTAFASLQKQVGEMSEQARQIAEVSKGLGDLERIFSAPKLRGGVGEMQLENLLSQVFAREQYEVQYRFSSGDIADALVHLPQGGVVIDSKFSLENFRRMASAASDAERKAMRREFIKDVRRRIDEIAGKYIRPAEGTLPLALMYVPAENVYYEAIIRDENGDDLYDYCVQRRVFPVSPNSLYAYLQTIIVGMNGMRVSQRAESILREIQSLKLEVEEFDAVFGKLGTHLKNAVNNYELSVRELGKLENRLQSLSGTDAQKSLFEEKKRALSAGE</sequence>
<feature type="coiled-coil region" evidence="5">
    <location>
        <begin position="303"/>
        <end position="351"/>
    </location>
</feature>